<dbReference type="OrthoDB" id="9816167at2"/>
<reference evidence="7 8" key="1">
    <citation type="submission" date="2018-01" db="EMBL/GenBank/DDBJ databases">
        <title>A novel member of the phylum Bacteroidetes isolated from glacier ice.</title>
        <authorList>
            <person name="Liu Q."/>
            <person name="Xin Y.-H."/>
        </authorList>
    </citation>
    <scope>NUCLEOTIDE SEQUENCE [LARGE SCALE GENOMIC DNA]</scope>
    <source>
        <strain evidence="7 8">RB1R16</strain>
    </source>
</reference>
<feature type="domain" description="Blue (type 1) copper" evidence="5">
    <location>
        <begin position="3"/>
        <end position="84"/>
    </location>
</feature>
<comment type="caution">
    <text evidence="7">The sequence shown here is derived from an EMBL/GenBank/DDBJ whole genome shotgun (WGS) entry which is preliminary data.</text>
</comment>
<organism evidence="7 8">
    <name type="scientific">Flavipsychrobacter stenotrophus</name>
    <dbReference type="NCBI Taxonomy" id="2077091"/>
    <lineage>
        <taxon>Bacteria</taxon>
        <taxon>Pseudomonadati</taxon>
        <taxon>Bacteroidota</taxon>
        <taxon>Chitinophagia</taxon>
        <taxon>Chitinophagales</taxon>
        <taxon>Chitinophagaceae</taxon>
        <taxon>Flavipsychrobacter</taxon>
    </lineage>
</organism>
<dbReference type="GO" id="GO:0009055">
    <property type="term" value="F:electron transfer activity"/>
    <property type="evidence" value="ECO:0007669"/>
    <property type="project" value="InterPro"/>
</dbReference>
<evidence type="ECO:0008006" key="9">
    <source>
        <dbReference type="Google" id="ProtNLM"/>
    </source>
</evidence>
<evidence type="ECO:0000256" key="4">
    <source>
        <dbReference type="ARBA" id="ARBA00023008"/>
    </source>
</evidence>
<protein>
    <recommendedName>
        <fullName evidence="9">Secretion system C-terminal sorting domain-containing protein</fullName>
    </recommendedName>
</protein>
<dbReference type="InterPro" id="IPR008972">
    <property type="entry name" value="Cupredoxin"/>
</dbReference>
<dbReference type="PROSITE" id="PS00196">
    <property type="entry name" value="COPPER_BLUE"/>
    <property type="match status" value="1"/>
</dbReference>
<name>A0A2S7SZ36_9BACT</name>
<dbReference type="RefSeq" id="WP_105038757.1">
    <property type="nucleotide sequence ID" value="NZ_PPSL01000002.1"/>
</dbReference>
<dbReference type="InterPro" id="IPR028871">
    <property type="entry name" value="BlueCu_1_BS"/>
</dbReference>
<dbReference type="Gene3D" id="2.60.40.420">
    <property type="entry name" value="Cupredoxins - blue copper proteins"/>
    <property type="match status" value="1"/>
</dbReference>
<dbReference type="EMBL" id="PPSL01000002">
    <property type="protein sequence ID" value="PQJ11877.1"/>
    <property type="molecule type" value="Genomic_DNA"/>
</dbReference>
<sequence>MVGDFSFTPATGLTVHPGDIIEWKWAGGTHTTTSTSIPSGATAWDSPITSSSTTFDYTVPAALGTYSYKCTPHASMGMTGSFTVVDATGVGNVTSPVAFNIFPNPVSSMLHLQFAETADAQVTVFDLTGRAVMNTNIRSAKDTDLNMQQMAPGSYIVCAEQNGKVYRKELTVIH</sequence>
<evidence type="ECO:0000256" key="3">
    <source>
        <dbReference type="ARBA" id="ARBA00022982"/>
    </source>
</evidence>
<evidence type="ECO:0000259" key="6">
    <source>
        <dbReference type="Pfam" id="PF18962"/>
    </source>
</evidence>
<keyword evidence="4" id="KW-0186">Copper</keyword>
<evidence type="ECO:0000313" key="8">
    <source>
        <dbReference type="Proteomes" id="UP000239872"/>
    </source>
</evidence>
<proteinExistence type="predicted"/>
<evidence type="ECO:0000313" key="7">
    <source>
        <dbReference type="EMBL" id="PQJ11877.1"/>
    </source>
</evidence>
<evidence type="ECO:0000259" key="5">
    <source>
        <dbReference type="Pfam" id="PF00127"/>
    </source>
</evidence>
<dbReference type="InterPro" id="IPR000923">
    <property type="entry name" value="BlueCu_1"/>
</dbReference>
<keyword evidence="1" id="KW-0813">Transport</keyword>
<dbReference type="GO" id="GO:0005507">
    <property type="term" value="F:copper ion binding"/>
    <property type="evidence" value="ECO:0007669"/>
    <property type="project" value="InterPro"/>
</dbReference>
<dbReference type="AlphaFoldDB" id="A0A2S7SZ36"/>
<dbReference type="SUPFAM" id="SSF49503">
    <property type="entry name" value="Cupredoxins"/>
    <property type="match status" value="1"/>
</dbReference>
<keyword evidence="3" id="KW-0249">Electron transport</keyword>
<dbReference type="Pfam" id="PF18962">
    <property type="entry name" value="Por_Secre_tail"/>
    <property type="match status" value="1"/>
</dbReference>
<dbReference type="Pfam" id="PF00127">
    <property type="entry name" value="Copper-bind"/>
    <property type="match status" value="1"/>
</dbReference>
<feature type="domain" description="Secretion system C-terminal sorting" evidence="6">
    <location>
        <begin position="101"/>
        <end position="168"/>
    </location>
</feature>
<evidence type="ECO:0000256" key="1">
    <source>
        <dbReference type="ARBA" id="ARBA00022448"/>
    </source>
</evidence>
<gene>
    <name evidence="7" type="ORF">CJD36_008770</name>
</gene>
<keyword evidence="8" id="KW-1185">Reference proteome</keyword>
<dbReference type="InterPro" id="IPR026444">
    <property type="entry name" value="Secre_tail"/>
</dbReference>
<dbReference type="NCBIfam" id="TIGR04183">
    <property type="entry name" value="Por_Secre_tail"/>
    <property type="match status" value="1"/>
</dbReference>
<evidence type="ECO:0000256" key="2">
    <source>
        <dbReference type="ARBA" id="ARBA00022723"/>
    </source>
</evidence>
<accession>A0A2S7SZ36</accession>
<dbReference type="Proteomes" id="UP000239872">
    <property type="component" value="Unassembled WGS sequence"/>
</dbReference>
<keyword evidence="2" id="KW-0479">Metal-binding</keyword>